<feature type="compositionally biased region" description="Basic and acidic residues" evidence="1">
    <location>
        <begin position="917"/>
        <end position="931"/>
    </location>
</feature>
<sequence>MSSPNSNTARIFPVSKTDPESLVDEEAPDPAYFGICSIDQNELDGLEMMSTRGKTLELLPHEEELVFKVMRMNNKKGQIGHKFSGYSKHVKSRWLYDDSNELWANNFFSVHAPADLVLSKVFFSLKDTAVGSDTHPDALDKKPSFEIRSRHILETNNSDKINSFVKLDWCKALEHNSTKIYRVCNKVVFFEITDNSFVLLLVPFTPILTKEQSQMGGPNQQRLDITTAILVSGVSGGRSSKVAIYSRTVAEKTGEFGTFQKLIAKDMLKKLSLIRLFYQQKRLVFNTDDARSVGEGLIQAYDAGGFFGRRMPGEVVKRYFSTFHALSDLGKIEWVSTLLGHMLKNRLRMLKHTDVKFEDVTDKDAQHMGKALASSLATNSMAEAGVEEWIQCFPAIVVLEKQVGWFKPMTLAVSQQLLIRASWGLKFRVAIGAAISLFDAVSDLLVIQYFISNNQIGFATANIAMLSLTLLLSFLISLIQTHATKNPLRNLAFETIFTITFLKPALDAYRISSGQEQKEGQKIPPLSELMYGKCIEMVAEAIPSACVQTFALLVNKEKPFIMMLSVFLSASTIGYSTSLISYDKDIEPGGRRTQPWIYGYIDVSPLKRALAFVSMTSVSALQVFMKAIMIGLLGVAGKDLLFIYLGIEISIYLVWKVIRGDFRYFIPLENEGVSLLLSLLVRVVELIIFDFSAMVHLRHPYQLGGTAWCFFLIWSQLSVYVAVPIYNMRLDEVEYDPDAEGIEGRVSSSTLYMFLGTINALWLFSAGIFFLVIKPSFIKTFYSTMTAPQNCRKMFDDGADPEKLNILTDHHKFRASFEDEFKEYIRESWPRWIEENPEWFNPQRLISEMPQHYVTELNLGTESDWSSGGGPSTPLSGDSLSDTFGVQRKRSESLTKIRPRPSSYSLRRPQEFGLADDQNRTLRLEEAKSRE</sequence>
<dbReference type="Proteomes" id="UP001165085">
    <property type="component" value="Unassembled WGS sequence"/>
</dbReference>
<feature type="transmembrane region" description="Helical" evidence="2">
    <location>
        <begin position="560"/>
        <end position="582"/>
    </location>
</feature>
<comment type="caution">
    <text evidence="3">The sequence shown here is derived from an EMBL/GenBank/DDBJ whole genome shotgun (WGS) entry which is preliminary data.</text>
</comment>
<feature type="transmembrane region" description="Helical" evidence="2">
    <location>
        <begin position="640"/>
        <end position="658"/>
    </location>
</feature>
<feature type="transmembrane region" description="Helical" evidence="2">
    <location>
        <begin position="429"/>
        <end position="451"/>
    </location>
</feature>
<feature type="compositionally biased region" description="Low complexity" evidence="1">
    <location>
        <begin position="872"/>
        <end position="883"/>
    </location>
</feature>
<dbReference type="AlphaFoldDB" id="A0A9W7EDA1"/>
<evidence type="ECO:0000313" key="4">
    <source>
        <dbReference type="Proteomes" id="UP001165085"/>
    </source>
</evidence>
<keyword evidence="2" id="KW-0812">Transmembrane</keyword>
<feature type="transmembrane region" description="Helical" evidence="2">
    <location>
        <begin position="673"/>
        <end position="695"/>
    </location>
</feature>
<feature type="transmembrane region" description="Helical" evidence="2">
    <location>
        <begin position="751"/>
        <end position="773"/>
    </location>
</feature>
<proteinExistence type="predicted"/>
<evidence type="ECO:0000313" key="3">
    <source>
        <dbReference type="EMBL" id="GMH72118.1"/>
    </source>
</evidence>
<feature type="transmembrane region" description="Helical" evidence="2">
    <location>
        <begin position="457"/>
        <end position="479"/>
    </location>
</feature>
<organism evidence="3 4">
    <name type="scientific">Triparma strigata</name>
    <dbReference type="NCBI Taxonomy" id="1606541"/>
    <lineage>
        <taxon>Eukaryota</taxon>
        <taxon>Sar</taxon>
        <taxon>Stramenopiles</taxon>
        <taxon>Ochrophyta</taxon>
        <taxon>Bolidophyceae</taxon>
        <taxon>Parmales</taxon>
        <taxon>Triparmaceae</taxon>
        <taxon>Triparma</taxon>
    </lineage>
</organism>
<evidence type="ECO:0000256" key="2">
    <source>
        <dbReference type="SAM" id="Phobius"/>
    </source>
</evidence>
<feature type="transmembrane region" description="Helical" evidence="2">
    <location>
        <begin position="707"/>
        <end position="726"/>
    </location>
</feature>
<feature type="region of interest" description="Disordered" evidence="1">
    <location>
        <begin position="1"/>
        <end position="23"/>
    </location>
</feature>
<keyword evidence="2" id="KW-0472">Membrane</keyword>
<gene>
    <name evidence="3" type="ORF">TrST_g755</name>
</gene>
<keyword evidence="2" id="KW-1133">Transmembrane helix</keyword>
<evidence type="ECO:0000256" key="1">
    <source>
        <dbReference type="SAM" id="MobiDB-lite"/>
    </source>
</evidence>
<name>A0A9W7EDA1_9STRA</name>
<feature type="region of interest" description="Disordered" evidence="1">
    <location>
        <begin position="860"/>
        <end position="931"/>
    </location>
</feature>
<dbReference type="EMBL" id="BRXY01000154">
    <property type="protein sequence ID" value="GMH72118.1"/>
    <property type="molecule type" value="Genomic_DNA"/>
</dbReference>
<accession>A0A9W7EDA1</accession>
<keyword evidence="4" id="KW-1185">Reference proteome</keyword>
<protein>
    <submittedName>
        <fullName evidence="3">Uncharacterized protein</fullName>
    </submittedName>
</protein>
<reference evidence="4" key="1">
    <citation type="journal article" date="2023" name="Commun. Biol.">
        <title>Genome analysis of Parmales, the sister group of diatoms, reveals the evolutionary specialization of diatoms from phago-mixotrophs to photoautotrophs.</title>
        <authorList>
            <person name="Ban H."/>
            <person name="Sato S."/>
            <person name="Yoshikawa S."/>
            <person name="Yamada K."/>
            <person name="Nakamura Y."/>
            <person name="Ichinomiya M."/>
            <person name="Sato N."/>
            <person name="Blanc-Mathieu R."/>
            <person name="Endo H."/>
            <person name="Kuwata A."/>
            <person name="Ogata H."/>
        </authorList>
    </citation>
    <scope>NUCLEOTIDE SEQUENCE [LARGE SCALE GENOMIC DNA]</scope>
    <source>
        <strain evidence="4">NIES 3701</strain>
    </source>
</reference>
<feature type="transmembrane region" description="Helical" evidence="2">
    <location>
        <begin position="609"/>
        <end position="633"/>
    </location>
</feature>
<dbReference type="OrthoDB" id="232671at2759"/>